<comment type="caution">
    <text evidence="5">The sequence shown here is derived from an EMBL/GenBank/DDBJ whole genome shotgun (WGS) entry which is preliminary data.</text>
</comment>
<name>A0A135ZZ79_9ALTE</name>
<proteinExistence type="predicted"/>
<feature type="transmembrane region" description="Helical" evidence="3">
    <location>
        <begin position="133"/>
        <end position="152"/>
    </location>
</feature>
<evidence type="ECO:0000256" key="2">
    <source>
        <dbReference type="PROSITE-ProRule" id="PRU01091"/>
    </source>
</evidence>
<dbReference type="InterPro" id="IPR036388">
    <property type="entry name" value="WH-like_DNA-bd_sf"/>
</dbReference>
<keyword evidence="6" id="KW-1185">Reference proteome</keyword>
<protein>
    <recommendedName>
        <fullName evidence="4">OmpR/PhoB-type domain-containing protein</fullName>
    </recommendedName>
</protein>
<dbReference type="SUPFAM" id="SSF46894">
    <property type="entry name" value="C-terminal effector domain of the bipartite response regulators"/>
    <property type="match status" value="1"/>
</dbReference>
<feature type="DNA-binding region" description="OmpR/PhoB-type" evidence="2">
    <location>
        <begin position="1"/>
        <end position="98"/>
    </location>
</feature>
<dbReference type="InterPro" id="IPR001867">
    <property type="entry name" value="OmpR/PhoB-type_DNA-bd"/>
</dbReference>
<keyword evidence="3" id="KW-0812">Transmembrane</keyword>
<dbReference type="PROSITE" id="PS51755">
    <property type="entry name" value="OMPR_PHOB"/>
    <property type="match status" value="1"/>
</dbReference>
<dbReference type="AlphaFoldDB" id="A0A135ZZ79"/>
<keyword evidence="3" id="KW-0472">Membrane</keyword>
<dbReference type="Proteomes" id="UP000070299">
    <property type="component" value="Unassembled WGS sequence"/>
</dbReference>
<evidence type="ECO:0000256" key="3">
    <source>
        <dbReference type="SAM" id="Phobius"/>
    </source>
</evidence>
<feature type="domain" description="OmpR/PhoB-type" evidence="4">
    <location>
        <begin position="1"/>
        <end position="98"/>
    </location>
</feature>
<dbReference type="Pfam" id="PF00486">
    <property type="entry name" value="Trans_reg_C"/>
    <property type="match status" value="1"/>
</dbReference>
<dbReference type="Gene3D" id="1.10.10.10">
    <property type="entry name" value="Winged helix-like DNA-binding domain superfamily/Winged helix DNA-binding domain"/>
    <property type="match status" value="1"/>
</dbReference>
<dbReference type="RefSeq" id="WP_068378435.1">
    <property type="nucleotide sequence ID" value="NZ_LSNE01000007.1"/>
</dbReference>
<evidence type="ECO:0000313" key="6">
    <source>
        <dbReference type="Proteomes" id="UP000070299"/>
    </source>
</evidence>
<evidence type="ECO:0000313" key="5">
    <source>
        <dbReference type="EMBL" id="KXI28288.1"/>
    </source>
</evidence>
<accession>A0A135ZZ79</accession>
<evidence type="ECO:0000259" key="4">
    <source>
        <dbReference type="PROSITE" id="PS51755"/>
    </source>
</evidence>
<dbReference type="GO" id="GO:0003677">
    <property type="term" value="F:DNA binding"/>
    <property type="evidence" value="ECO:0007669"/>
    <property type="project" value="UniProtKB-UniRule"/>
</dbReference>
<dbReference type="SUPFAM" id="SSF52172">
    <property type="entry name" value="CheY-like"/>
    <property type="match status" value="1"/>
</dbReference>
<organism evidence="5 6">
    <name type="scientific">Paraglaciecola hydrolytica</name>
    <dbReference type="NCBI Taxonomy" id="1799789"/>
    <lineage>
        <taxon>Bacteria</taxon>
        <taxon>Pseudomonadati</taxon>
        <taxon>Pseudomonadota</taxon>
        <taxon>Gammaproteobacteria</taxon>
        <taxon>Alteromonadales</taxon>
        <taxon>Alteromonadaceae</taxon>
        <taxon>Paraglaciecola</taxon>
    </lineage>
</organism>
<dbReference type="OrthoDB" id="9180348at2"/>
<dbReference type="InterPro" id="IPR016032">
    <property type="entry name" value="Sig_transdc_resp-reg_C-effctor"/>
</dbReference>
<dbReference type="Gene3D" id="3.40.50.2300">
    <property type="match status" value="1"/>
</dbReference>
<sequence length="285" mass="32465">MIYQFDHFTLDTTQFRLTINGSLANDDIRIIRLLALIIQTSPNTCSKSTIREYIWPNTVVSDWSVSRLMADTRKLFKHYGYIGPLIQTVHGQGYRLDANLFDQLKGIELLTYSTPVYRKLNLMQKCGIKRPNILLITVLFGVAIFVGITTNYKLNANSVIYSESSTDVARILWVDDHHQNNQREQQYFVENNIAVYSVVSTEEAILLLKIYKYTAIISDMGRDSDPLAGIKLLDAIRETGITTPFYIYTIVSSPDLEVEVAKRDGQGVITQRTNLFSSVLNHVKQ</sequence>
<evidence type="ECO:0000256" key="1">
    <source>
        <dbReference type="ARBA" id="ARBA00023125"/>
    </source>
</evidence>
<keyword evidence="3" id="KW-1133">Transmembrane helix</keyword>
<dbReference type="GO" id="GO:0006355">
    <property type="term" value="P:regulation of DNA-templated transcription"/>
    <property type="evidence" value="ECO:0007669"/>
    <property type="project" value="InterPro"/>
</dbReference>
<dbReference type="InterPro" id="IPR011006">
    <property type="entry name" value="CheY-like_superfamily"/>
</dbReference>
<dbReference type="GO" id="GO:0000160">
    <property type="term" value="P:phosphorelay signal transduction system"/>
    <property type="evidence" value="ECO:0007669"/>
    <property type="project" value="InterPro"/>
</dbReference>
<gene>
    <name evidence="5" type="ORF">AX660_18120</name>
</gene>
<dbReference type="STRING" id="1799789.AX660_18120"/>
<keyword evidence="1 2" id="KW-0238">DNA-binding</keyword>
<dbReference type="EMBL" id="LSNE01000007">
    <property type="protein sequence ID" value="KXI28288.1"/>
    <property type="molecule type" value="Genomic_DNA"/>
</dbReference>
<reference evidence="6" key="1">
    <citation type="submission" date="2016-02" db="EMBL/GenBank/DDBJ databases">
        <authorList>
            <person name="Schultz-Johansen M."/>
            <person name="Glaring M.A."/>
            <person name="Bech P.K."/>
            <person name="Stougaard P."/>
        </authorList>
    </citation>
    <scope>NUCLEOTIDE SEQUENCE [LARGE SCALE GENOMIC DNA]</scope>
    <source>
        <strain evidence="6">S66</strain>
    </source>
</reference>